<evidence type="ECO:0000313" key="5">
    <source>
        <dbReference type="Proteomes" id="UP000076871"/>
    </source>
</evidence>
<dbReference type="GeneID" id="63819390"/>
<dbReference type="OrthoDB" id="5327148at2759"/>
<dbReference type="InterPro" id="IPR056019">
    <property type="entry name" value="DUF7598"/>
</dbReference>
<dbReference type="Pfam" id="PF24535">
    <property type="entry name" value="DUF7598"/>
    <property type="match status" value="1"/>
</dbReference>
<dbReference type="RefSeq" id="XP_040760109.1">
    <property type="nucleotide sequence ID" value="XM_040902359.1"/>
</dbReference>
<reference evidence="4 5" key="1">
    <citation type="journal article" date="2016" name="Mol. Biol. Evol.">
        <title>Comparative Genomics of Early-Diverging Mushroom-Forming Fungi Provides Insights into the Origins of Lignocellulose Decay Capabilities.</title>
        <authorList>
            <person name="Nagy L.G."/>
            <person name="Riley R."/>
            <person name="Tritt A."/>
            <person name="Adam C."/>
            <person name="Daum C."/>
            <person name="Floudas D."/>
            <person name="Sun H."/>
            <person name="Yadav J.S."/>
            <person name="Pangilinan J."/>
            <person name="Larsson K.H."/>
            <person name="Matsuura K."/>
            <person name="Barry K."/>
            <person name="Labutti K."/>
            <person name="Kuo R."/>
            <person name="Ohm R.A."/>
            <person name="Bhattacharya S.S."/>
            <person name="Shirouzu T."/>
            <person name="Yoshinaga Y."/>
            <person name="Martin F.M."/>
            <person name="Grigoriev I.V."/>
            <person name="Hibbett D.S."/>
        </authorList>
    </citation>
    <scope>NUCLEOTIDE SEQUENCE [LARGE SCALE GENOMIC DNA]</scope>
    <source>
        <strain evidence="4 5">93-53</strain>
    </source>
</reference>
<dbReference type="InParanoid" id="A0A165C864"/>
<feature type="transmembrane region" description="Helical" evidence="2">
    <location>
        <begin position="69"/>
        <end position="91"/>
    </location>
</feature>
<feature type="compositionally biased region" description="Low complexity" evidence="1">
    <location>
        <begin position="245"/>
        <end position="273"/>
    </location>
</feature>
<protein>
    <recommendedName>
        <fullName evidence="3">DUF7598 domain-containing protein</fullName>
    </recommendedName>
</protein>
<sequence>MLLNPRAYVFIGLNVLRITSILAMLLVFASSIFVMVKDVEAYNDFQSGNSTSATDCDYIPDSDVPNQTFGIFFAVINRILIIFEVNMLILSEVGWPAVFFDRFFPVLGCDFGVGPLGLFQCLIGAMILSHHVDDFTLVAAFFMFAVGCVNMLAGLIFREKVRIRRSILAWRERAKDILPTHKLPPQLARPVEGFVENVFSSKGEGEKTHEINLQGLKAGFGFGRQGEKKAQLKGFLISRPLETLPRYAPAPAPQTQRPASSRSSSHGSSRAGSPEPQFKSSKYAI</sequence>
<keyword evidence="5" id="KW-1185">Reference proteome</keyword>
<dbReference type="EMBL" id="KV427653">
    <property type="protein sequence ID" value="KZT02369.1"/>
    <property type="molecule type" value="Genomic_DNA"/>
</dbReference>
<dbReference type="Proteomes" id="UP000076871">
    <property type="component" value="Unassembled WGS sequence"/>
</dbReference>
<feature type="transmembrane region" description="Helical" evidence="2">
    <location>
        <begin position="7"/>
        <end position="36"/>
    </location>
</feature>
<evidence type="ECO:0000259" key="3">
    <source>
        <dbReference type="Pfam" id="PF24535"/>
    </source>
</evidence>
<evidence type="ECO:0000256" key="2">
    <source>
        <dbReference type="SAM" id="Phobius"/>
    </source>
</evidence>
<feature type="domain" description="DUF7598" evidence="3">
    <location>
        <begin position="71"/>
        <end position="130"/>
    </location>
</feature>
<dbReference type="AlphaFoldDB" id="A0A165C864"/>
<keyword evidence="2" id="KW-0812">Transmembrane</keyword>
<evidence type="ECO:0000256" key="1">
    <source>
        <dbReference type="SAM" id="MobiDB-lite"/>
    </source>
</evidence>
<feature type="transmembrane region" description="Helical" evidence="2">
    <location>
        <begin position="135"/>
        <end position="157"/>
    </location>
</feature>
<accession>A0A165C864</accession>
<name>A0A165C864_9APHY</name>
<organism evidence="4 5">
    <name type="scientific">Laetiporus sulphureus 93-53</name>
    <dbReference type="NCBI Taxonomy" id="1314785"/>
    <lineage>
        <taxon>Eukaryota</taxon>
        <taxon>Fungi</taxon>
        <taxon>Dikarya</taxon>
        <taxon>Basidiomycota</taxon>
        <taxon>Agaricomycotina</taxon>
        <taxon>Agaricomycetes</taxon>
        <taxon>Polyporales</taxon>
        <taxon>Laetiporus</taxon>
    </lineage>
</organism>
<feature type="transmembrane region" description="Helical" evidence="2">
    <location>
        <begin position="103"/>
        <end position="129"/>
    </location>
</feature>
<feature type="region of interest" description="Disordered" evidence="1">
    <location>
        <begin position="245"/>
        <end position="285"/>
    </location>
</feature>
<evidence type="ECO:0000313" key="4">
    <source>
        <dbReference type="EMBL" id="KZT02369.1"/>
    </source>
</evidence>
<keyword evidence="2" id="KW-0472">Membrane</keyword>
<keyword evidence="2" id="KW-1133">Transmembrane helix</keyword>
<proteinExistence type="predicted"/>
<gene>
    <name evidence="4" type="ORF">LAESUDRAFT_414751</name>
</gene>
<dbReference type="STRING" id="1314785.A0A165C864"/>